<feature type="domain" description="Galaxin-like repeats" evidence="2">
    <location>
        <begin position="41"/>
        <end position="169"/>
    </location>
</feature>
<dbReference type="PANTHER" id="PTHR34490:SF3">
    <property type="entry name" value="GALAXIN-LIKE ISOFORM X2"/>
    <property type="match status" value="1"/>
</dbReference>
<dbReference type="AlphaFoldDB" id="A0A9D3Q975"/>
<dbReference type="InterPro" id="IPR055284">
    <property type="entry name" value="Galaxin-like"/>
</dbReference>
<dbReference type="Proteomes" id="UP001046870">
    <property type="component" value="Chromosome 3"/>
</dbReference>
<feature type="signal peptide" evidence="1">
    <location>
        <begin position="1"/>
        <end position="23"/>
    </location>
</feature>
<evidence type="ECO:0000259" key="2">
    <source>
        <dbReference type="Pfam" id="PF24748"/>
    </source>
</evidence>
<organism evidence="3 4">
    <name type="scientific">Megalops atlanticus</name>
    <name type="common">Tarpon</name>
    <name type="synonym">Clupea gigantea</name>
    <dbReference type="NCBI Taxonomy" id="7932"/>
    <lineage>
        <taxon>Eukaryota</taxon>
        <taxon>Metazoa</taxon>
        <taxon>Chordata</taxon>
        <taxon>Craniata</taxon>
        <taxon>Vertebrata</taxon>
        <taxon>Euteleostomi</taxon>
        <taxon>Actinopterygii</taxon>
        <taxon>Neopterygii</taxon>
        <taxon>Teleostei</taxon>
        <taxon>Elopiformes</taxon>
        <taxon>Megalopidae</taxon>
        <taxon>Megalops</taxon>
    </lineage>
</organism>
<dbReference type="OrthoDB" id="5989849at2759"/>
<comment type="caution">
    <text evidence="3">The sequence shown here is derived from an EMBL/GenBank/DDBJ whole genome shotgun (WGS) entry which is preliminary data.</text>
</comment>
<keyword evidence="4" id="KW-1185">Reference proteome</keyword>
<evidence type="ECO:0000256" key="1">
    <source>
        <dbReference type="SAM" id="SignalP"/>
    </source>
</evidence>
<proteinExistence type="predicted"/>
<feature type="domain" description="Galaxin-like repeats" evidence="2">
    <location>
        <begin position="357"/>
        <end position="478"/>
    </location>
</feature>
<reference evidence="3" key="1">
    <citation type="submission" date="2021-01" db="EMBL/GenBank/DDBJ databases">
        <authorList>
            <person name="Zahm M."/>
            <person name="Roques C."/>
            <person name="Cabau C."/>
            <person name="Klopp C."/>
            <person name="Donnadieu C."/>
            <person name="Jouanno E."/>
            <person name="Lampietro C."/>
            <person name="Louis A."/>
            <person name="Herpin A."/>
            <person name="Echchiki A."/>
            <person name="Berthelot C."/>
            <person name="Parey E."/>
            <person name="Roest-Crollius H."/>
            <person name="Braasch I."/>
            <person name="Postlethwait J."/>
            <person name="Bobe J."/>
            <person name="Montfort J."/>
            <person name="Bouchez O."/>
            <person name="Begum T."/>
            <person name="Mejri S."/>
            <person name="Adams A."/>
            <person name="Chen W.-J."/>
            <person name="Guiguen Y."/>
        </authorList>
    </citation>
    <scope>NUCLEOTIDE SEQUENCE</scope>
    <source>
        <strain evidence="3">YG-15Mar2019-1</strain>
        <tissue evidence="3">Brain</tissue>
    </source>
</reference>
<name>A0A9D3Q975_MEGAT</name>
<feature type="chain" id="PRO_5038781763" description="Galaxin-like repeats domain-containing protein" evidence="1">
    <location>
        <begin position="24"/>
        <end position="708"/>
    </location>
</feature>
<dbReference type="EMBL" id="JAFDVH010000003">
    <property type="protein sequence ID" value="KAG7483943.1"/>
    <property type="molecule type" value="Genomic_DNA"/>
</dbReference>
<protein>
    <recommendedName>
        <fullName evidence="2">Galaxin-like repeats domain-containing protein</fullName>
    </recommendedName>
</protein>
<evidence type="ECO:0000313" key="4">
    <source>
        <dbReference type="Proteomes" id="UP001046870"/>
    </source>
</evidence>
<sequence length="708" mass="77952">MLLYCVFFSVTIGLMLPAGYCQAGTEFICAGVRYPWRRNYECCGRRLYNRYTEVCCEDGQVVARHHSHGTACCGAVAFDSRWQSCCAGHVIYGAGLGCCGMKPYSKRNATCCQGVLSMGLSGLLSQCCSTQAYNPRDRICCEGRLWPRQTGLQCCGPELHNSSSQFCVQSKILAEPRKGPHHLLCGEKQYDSRTQTCCSLYRNPTPNPPGLGCCGSPGNVVHYNLSTAWCCREKVQHQVCDTQKKCQTPYGLQSYSSPSMECLNGDVVPHEYVRKCGEAYYDSRALTCCDGYLLFLVPGWTCCGKALFNHTSQSCNGEIREQSDVRRTLRMCGWNSHYEPSSQRCCLNASHYGQSYTAGYTCCNGTVDPTPGTSLYGGQCCDGKGYNPDTQFCCSGQIMNHEGWQRIGENSFLEETLQSICCAGEHFHVSSGETACHGTIPYNPRTEVVCEGMVHAVGMGHCCGESVYNPETHVCCSGYSHPRPNVSDNSTWLECCGTQPYDTADPGLRCCSNRLHRLPHDLLGVSHRCCGDDLINTHTHGCCSSEGQQVEYLLGTDTACCGHMPYNTSAESCCQGRLHLGRPQQKIVECTVISVKDIDLQAACNHSVLLGQLVGVVAAGGYLEYTVRKWPETWTSGTREQFKTQDASVEIRLHACSCPTLTPLQDYAFWVSRGQEGHTKTLTSQLVSPLYLASDVSYLSRLLAKCQH</sequence>
<gene>
    <name evidence="3" type="ORF">MATL_G00043630</name>
</gene>
<feature type="domain" description="Galaxin-like repeats" evidence="2">
    <location>
        <begin position="213"/>
        <end position="346"/>
    </location>
</feature>
<evidence type="ECO:0000313" key="3">
    <source>
        <dbReference type="EMBL" id="KAG7483943.1"/>
    </source>
</evidence>
<feature type="domain" description="Galaxin-like repeats" evidence="2">
    <location>
        <begin position="494"/>
        <end position="608"/>
    </location>
</feature>
<dbReference type="PANTHER" id="PTHR34490">
    <property type="entry name" value="PROTEIN CBG12054-RELATED"/>
    <property type="match status" value="1"/>
</dbReference>
<accession>A0A9D3Q975</accession>
<dbReference type="InterPro" id="IPR056601">
    <property type="entry name" value="Galaxin_dom"/>
</dbReference>
<keyword evidence="1" id="KW-0732">Signal</keyword>
<dbReference type="Pfam" id="PF24748">
    <property type="entry name" value="Galaxin_repeat"/>
    <property type="match status" value="4"/>
</dbReference>